<evidence type="ECO:0000259" key="8">
    <source>
        <dbReference type="Pfam" id="PF06271"/>
    </source>
</evidence>
<evidence type="ECO:0000256" key="6">
    <source>
        <dbReference type="SAM" id="MobiDB-lite"/>
    </source>
</evidence>
<proteinExistence type="predicted"/>
<evidence type="ECO:0000256" key="7">
    <source>
        <dbReference type="SAM" id="Phobius"/>
    </source>
</evidence>
<sequence>MTAVLDESTETTTAPDDVVRFASWPARAAALLLDVLPGAAVVTTMALLAYTTPVGGWLWWVFMGAMAVAVLATLVNRWLLPSVVGATMGRAVAGIRVTTPTGQPVGSVRLLARDFAHLLDTAALFVGWLWPLGDKRHRTFADLLLRTEVRVVDDGAESSGRDVRRIAGSVLLAAALLCAAGGGLGYLQVFRQDRALEHARTEIAEQGPRIVEQLLSYGTKSVVDDFARAQGLATDGYRPQLVAQQQAVQKAGVTDNEYWAVSSAVLSVTQDRAAMLLALQGQRGSDPNNLKFITATVRADFDKTNDRWQVAALTVLKKPLTGQNGAPQQPPPPPPPPKPVPPKGSGR</sequence>
<evidence type="ECO:0000313" key="9">
    <source>
        <dbReference type="EMBL" id="TQR85835.1"/>
    </source>
</evidence>
<dbReference type="GO" id="GO:0005886">
    <property type="term" value="C:plasma membrane"/>
    <property type="evidence" value="ECO:0007669"/>
    <property type="project" value="UniProtKB-SubCell"/>
</dbReference>
<evidence type="ECO:0000256" key="4">
    <source>
        <dbReference type="ARBA" id="ARBA00022989"/>
    </source>
</evidence>
<evidence type="ECO:0000256" key="1">
    <source>
        <dbReference type="ARBA" id="ARBA00004651"/>
    </source>
</evidence>
<keyword evidence="2" id="KW-1003">Cell membrane</keyword>
<keyword evidence="10" id="KW-1185">Reference proteome</keyword>
<comment type="subcellular location">
    <subcellularLocation>
        <location evidence="1">Cell membrane</location>
        <topology evidence="1">Multi-pass membrane protein</topology>
    </subcellularLocation>
</comment>
<evidence type="ECO:0000256" key="3">
    <source>
        <dbReference type="ARBA" id="ARBA00022692"/>
    </source>
</evidence>
<dbReference type="PANTHER" id="PTHR36115">
    <property type="entry name" value="PROLINE-RICH ANTIGEN HOMOLOG-RELATED"/>
    <property type="match status" value="1"/>
</dbReference>
<keyword evidence="3 7" id="KW-0812">Transmembrane</keyword>
<dbReference type="Proteomes" id="UP000315759">
    <property type="component" value="Unassembled WGS sequence"/>
</dbReference>
<evidence type="ECO:0000256" key="2">
    <source>
        <dbReference type="ARBA" id="ARBA00022475"/>
    </source>
</evidence>
<comment type="caution">
    <text evidence="9">The sequence shown here is derived from an EMBL/GenBank/DDBJ whole genome shotgun (WGS) entry which is preliminary data.</text>
</comment>
<dbReference type="EMBL" id="VIFX01000017">
    <property type="protein sequence ID" value="TQR85835.1"/>
    <property type="molecule type" value="Genomic_DNA"/>
</dbReference>
<evidence type="ECO:0000313" key="10">
    <source>
        <dbReference type="Proteomes" id="UP000315759"/>
    </source>
</evidence>
<protein>
    <submittedName>
        <fullName evidence="9">RDD family protein</fullName>
    </submittedName>
</protein>
<feature type="transmembrane region" description="Helical" evidence="7">
    <location>
        <begin position="30"/>
        <end position="51"/>
    </location>
</feature>
<dbReference type="Pfam" id="PF06271">
    <property type="entry name" value="RDD"/>
    <property type="match status" value="1"/>
</dbReference>
<evidence type="ECO:0000256" key="5">
    <source>
        <dbReference type="ARBA" id="ARBA00023136"/>
    </source>
</evidence>
<keyword evidence="5 7" id="KW-0472">Membrane</keyword>
<reference evidence="9 10" key="1">
    <citation type="submission" date="2018-10" db="EMBL/GenBank/DDBJ databases">
        <title>Draft genome of Mycobacterium hodleri strain B.</title>
        <authorList>
            <person name="Amande T.J."/>
            <person name="Mcgenity T.J."/>
        </authorList>
    </citation>
    <scope>NUCLEOTIDE SEQUENCE [LARGE SCALE GENOMIC DNA]</scope>
    <source>
        <strain evidence="9 10">B</strain>
    </source>
</reference>
<name>A0A544W0R3_9MYCO</name>
<dbReference type="InterPro" id="IPR010432">
    <property type="entry name" value="RDD"/>
</dbReference>
<feature type="domain" description="RDD" evidence="8">
    <location>
        <begin position="22"/>
        <end position="145"/>
    </location>
</feature>
<keyword evidence="4 7" id="KW-1133">Transmembrane helix</keyword>
<dbReference type="AlphaFoldDB" id="A0A544W0R3"/>
<organism evidence="9 10">
    <name type="scientific">Mycolicibacterium hodleri</name>
    <dbReference type="NCBI Taxonomy" id="49897"/>
    <lineage>
        <taxon>Bacteria</taxon>
        <taxon>Bacillati</taxon>
        <taxon>Actinomycetota</taxon>
        <taxon>Actinomycetes</taxon>
        <taxon>Mycobacteriales</taxon>
        <taxon>Mycobacteriaceae</taxon>
        <taxon>Mycolicibacterium</taxon>
    </lineage>
</organism>
<feature type="transmembrane region" description="Helical" evidence="7">
    <location>
        <begin position="166"/>
        <end position="187"/>
    </location>
</feature>
<feature type="compositionally biased region" description="Pro residues" evidence="6">
    <location>
        <begin position="328"/>
        <end position="347"/>
    </location>
</feature>
<dbReference type="InterPro" id="IPR051791">
    <property type="entry name" value="Pra-immunoreactive"/>
</dbReference>
<feature type="transmembrane region" description="Helical" evidence="7">
    <location>
        <begin position="57"/>
        <end position="80"/>
    </location>
</feature>
<dbReference type="PANTHER" id="PTHR36115:SF6">
    <property type="entry name" value="PROLINE-RICH ANTIGEN HOMOLOG"/>
    <property type="match status" value="1"/>
</dbReference>
<gene>
    <name evidence="9" type="ORF">D8S82_14855</name>
</gene>
<accession>A0A544W0R3</accession>
<feature type="region of interest" description="Disordered" evidence="6">
    <location>
        <begin position="317"/>
        <end position="347"/>
    </location>
</feature>